<evidence type="ECO:0000256" key="2">
    <source>
        <dbReference type="ARBA" id="ARBA00023242"/>
    </source>
</evidence>
<feature type="region of interest" description="Disordered" evidence="4">
    <location>
        <begin position="98"/>
        <end position="156"/>
    </location>
</feature>
<feature type="region of interest" description="Disordered" evidence="4">
    <location>
        <begin position="370"/>
        <end position="666"/>
    </location>
</feature>
<evidence type="ECO:0000256" key="1">
    <source>
        <dbReference type="ARBA" id="ARBA00004123"/>
    </source>
</evidence>
<feature type="compositionally biased region" description="Acidic residues" evidence="4">
    <location>
        <begin position="605"/>
        <end position="638"/>
    </location>
</feature>
<evidence type="ECO:0000259" key="5">
    <source>
        <dbReference type="Pfam" id="PF04003"/>
    </source>
</evidence>
<evidence type="ECO:0000313" key="7">
    <source>
        <dbReference type="Proteomes" id="UP001176517"/>
    </source>
</evidence>
<evidence type="ECO:0000256" key="4">
    <source>
        <dbReference type="SAM" id="MobiDB-lite"/>
    </source>
</evidence>
<feature type="region of interest" description="Disordered" evidence="4">
    <location>
        <begin position="168"/>
        <end position="194"/>
    </location>
</feature>
<feature type="compositionally biased region" description="Polar residues" evidence="4">
    <location>
        <begin position="472"/>
        <end position="484"/>
    </location>
</feature>
<protein>
    <submittedName>
        <fullName evidence="6">Small subunit (SSU) processome component</fullName>
    </submittedName>
</protein>
<keyword evidence="7" id="KW-1185">Reference proteome</keyword>
<comment type="subcellular location">
    <subcellularLocation>
        <location evidence="1">Nucleus</location>
    </subcellularLocation>
</comment>
<feature type="compositionally biased region" description="Acidic residues" evidence="4">
    <location>
        <begin position="455"/>
        <end position="465"/>
    </location>
</feature>
<comment type="similarity">
    <text evidence="3">Belongs to the UTP5 family.</text>
</comment>
<gene>
    <name evidence="6" type="primary">UTP5</name>
    <name evidence="6" type="ORF">OC846_003515</name>
</gene>
<evidence type="ECO:0000256" key="3">
    <source>
        <dbReference type="ARBA" id="ARBA00038335"/>
    </source>
</evidence>
<feature type="region of interest" description="Disordered" evidence="4">
    <location>
        <begin position="1"/>
        <end position="48"/>
    </location>
</feature>
<name>A0AAN6GPX6_9BASI</name>
<feature type="domain" description="Small-subunit processome Utp12" evidence="5">
    <location>
        <begin position="208"/>
        <end position="321"/>
    </location>
</feature>
<feature type="compositionally biased region" description="Low complexity" evidence="4">
    <location>
        <begin position="579"/>
        <end position="600"/>
    </location>
</feature>
<dbReference type="PANTHER" id="PTHR44267:SF1">
    <property type="entry name" value="WD REPEAT-CONTAINING PROTEIN 43"/>
    <property type="match status" value="1"/>
</dbReference>
<sequence length="666" mass="69950">MARSSSSSSSSSSGSPAAKRTAIAPKTQRASTSAAAAAAAASSSSKHNAVALASLADALPDQTANLPIAASSSNEPSLGDRINQSHANGKRLLNNNLQRKQQQQQRPLINGSASHPHDDDQDDEDAHHALAPSFSSKFPNGKLNGSTTRSTGAAGDPDLLTLLQQEGSNEAQHDNNDDLSPFPLPSSNPLSSSPALSHALTQALHSADTALLSSILSHSDPLLIRSTVQRLSGARALSLLEHCVSRLVANPTADARARGTATGKVRTNVEWIRAILVIHTSYLMALPHLTTKLASLHMALSSRLASHQRLLALQGRLDLVLSQIEMRSAYAAAAGVSEEKAGKRRKGSAIQGVSSKLAGANAAAATAAAVAGQKKGSKRQLGEDDPTRWVEPSDDEDDEQNDENLQPTPNNTMDVDVDPSSDDDEEEDSDEDDNDEDDEEEEEQYEELSPVDPASELEDDSDIEDIMLGPGFSSSASPRANGTAKSRRRRILEDSEDGGDTTADSGPDDDDDGDADDDDLQYGGLASAMRARGMAQRLAEAAKQTSALNTGGASASGSVKGPGSEDLVAVKGRRGKRGAGAVAEQAPAKNGKATASGAKASKMDLDDDDDDEEDDESLLDEEGNSDLEDDDEEDDDDHADYGMADMEAESTDGDGEEDDDDEEEED</sequence>
<keyword evidence="2" id="KW-0539">Nucleus</keyword>
<dbReference type="AlphaFoldDB" id="A0AAN6GPX6"/>
<feature type="compositionally biased region" description="Acidic residues" evidence="4">
    <location>
        <begin position="506"/>
        <end position="520"/>
    </location>
</feature>
<feature type="compositionally biased region" description="Acidic residues" evidence="4">
    <location>
        <begin position="646"/>
        <end position="666"/>
    </location>
</feature>
<feature type="compositionally biased region" description="Acidic residues" evidence="4">
    <location>
        <begin position="415"/>
        <end position="446"/>
    </location>
</feature>
<evidence type="ECO:0000313" key="6">
    <source>
        <dbReference type="EMBL" id="KAK0550854.1"/>
    </source>
</evidence>
<proteinExistence type="inferred from homology"/>
<comment type="caution">
    <text evidence="6">The sequence shown here is derived from an EMBL/GenBank/DDBJ whole genome shotgun (WGS) entry which is preliminary data.</text>
</comment>
<feature type="compositionally biased region" description="Low complexity" evidence="4">
    <location>
        <begin position="30"/>
        <end position="45"/>
    </location>
</feature>
<dbReference type="InterPro" id="IPR007148">
    <property type="entry name" value="SSU_processome_Utp12"/>
</dbReference>
<feature type="compositionally biased region" description="Low complexity" evidence="4">
    <location>
        <begin position="1"/>
        <end position="15"/>
    </location>
</feature>
<organism evidence="6 7">
    <name type="scientific">Tilletia horrida</name>
    <dbReference type="NCBI Taxonomy" id="155126"/>
    <lineage>
        <taxon>Eukaryota</taxon>
        <taxon>Fungi</taxon>
        <taxon>Dikarya</taxon>
        <taxon>Basidiomycota</taxon>
        <taxon>Ustilaginomycotina</taxon>
        <taxon>Exobasidiomycetes</taxon>
        <taxon>Tilletiales</taxon>
        <taxon>Tilletiaceae</taxon>
        <taxon>Tilletia</taxon>
    </lineage>
</organism>
<feature type="compositionally biased region" description="Low complexity" evidence="4">
    <location>
        <begin position="179"/>
        <end position="194"/>
    </location>
</feature>
<dbReference type="PANTHER" id="PTHR44267">
    <property type="entry name" value="WD REPEAT-CONTAINING PROTEIN 43"/>
    <property type="match status" value="1"/>
</dbReference>
<feature type="compositionally biased region" description="Acidic residues" evidence="4">
    <location>
        <begin position="392"/>
        <end position="402"/>
    </location>
</feature>
<dbReference type="Pfam" id="PF04003">
    <property type="entry name" value="Utp12"/>
    <property type="match status" value="1"/>
</dbReference>
<dbReference type="EMBL" id="JAPDMZ010000086">
    <property type="protein sequence ID" value="KAK0550854.1"/>
    <property type="molecule type" value="Genomic_DNA"/>
</dbReference>
<dbReference type="GO" id="GO:0000462">
    <property type="term" value="P:maturation of SSU-rRNA from tricistronic rRNA transcript (SSU-rRNA, 5.8S rRNA, LSU-rRNA)"/>
    <property type="evidence" value="ECO:0007669"/>
    <property type="project" value="TreeGrafter"/>
</dbReference>
<accession>A0AAN6GPX6</accession>
<dbReference type="Proteomes" id="UP001176517">
    <property type="component" value="Unassembled WGS sequence"/>
</dbReference>
<dbReference type="GO" id="GO:0005730">
    <property type="term" value="C:nucleolus"/>
    <property type="evidence" value="ECO:0007669"/>
    <property type="project" value="TreeGrafter"/>
</dbReference>
<dbReference type="InterPro" id="IPR052414">
    <property type="entry name" value="U3_snoRNA-assoc_WDR"/>
</dbReference>
<reference evidence="6" key="1">
    <citation type="journal article" date="2023" name="PhytoFront">
        <title>Draft Genome Resources of Seven Strains of Tilletia horrida, Causal Agent of Kernel Smut of Rice.</title>
        <authorList>
            <person name="Khanal S."/>
            <person name="Antony Babu S."/>
            <person name="Zhou X.G."/>
        </authorList>
    </citation>
    <scope>NUCLEOTIDE SEQUENCE</scope>
    <source>
        <strain evidence="6">TX6</strain>
    </source>
</reference>
<feature type="compositionally biased region" description="Polar residues" evidence="4">
    <location>
        <begin position="133"/>
        <end position="151"/>
    </location>
</feature>
<feature type="compositionally biased region" description="Polar residues" evidence="4">
    <location>
        <begin position="543"/>
        <end position="557"/>
    </location>
</feature>